<protein>
    <recommendedName>
        <fullName evidence="6">Solute-binding protein family 5 domain-containing protein</fullName>
    </recommendedName>
</protein>
<accession>A0A1R1MLJ0</accession>
<dbReference type="AlphaFoldDB" id="A0A1R1MLJ0"/>
<evidence type="ECO:0000256" key="4">
    <source>
        <dbReference type="ARBA" id="ARBA00022729"/>
    </source>
</evidence>
<dbReference type="GO" id="GO:1904680">
    <property type="term" value="F:peptide transmembrane transporter activity"/>
    <property type="evidence" value="ECO:0007669"/>
    <property type="project" value="TreeGrafter"/>
</dbReference>
<gene>
    <name evidence="7" type="ORF">BLW93_04385</name>
</gene>
<reference evidence="7 8" key="1">
    <citation type="submission" date="2016-10" db="EMBL/GenBank/DDBJ databases">
        <title>Genome sequence of a sulfur-reducing bacterium Desulfurobacterium indicum K6013.</title>
        <authorList>
            <person name="Cao J."/>
            <person name="Shao Z."/>
            <person name="Alain K."/>
            <person name="Jebbar M."/>
        </authorList>
    </citation>
    <scope>NUCLEOTIDE SEQUENCE [LARGE SCALE GENOMIC DNA]</scope>
    <source>
        <strain evidence="7 8">K6013</strain>
    </source>
</reference>
<evidence type="ECO:0000256" key="1">
    <source>
        <dbReference type="ARBA" id="ARBA00004196"/>
    </source>
</evidence>
<evidence type="ECO:0000313" key="7">
    <source>
        <dbReference type="EMBL" id="OMH40636.1"/>
    </source>
</evidence>
<evidence type="ECO:0000313" key="8">
    <source>
        <dbReference type="Proteomes" id="UP000187408"/>
    </source>
</evidence>
<evidence type="ECO:0000256" key="2">
    <source>
        <dbReference type="ARBA" id="ARBA00005695"/>
    </source>
</evidence>
<dbReference type="PIRSF" id="PIRSF002741">
    <property type="entry name" value="MppA"/>
    <property type="match status" value="1"/>
</dbReference>
<keyword evidence="3" id="KW-0813">Transport</keyword>
<keyword evidence="8" id="KW-1185">Reference proteome</keyword>
<feature type="domain" description="Solute-binding protein family 5" evidence="6">
    <location>
        <begin position="67"/>
        <end position="427"/>
    </location>
</feature>
<evidence type="ECO:0000259" key="6">
    <source>
        <dbReference type="Pfam" id="PF00496"/>
    </source>
</evidence>
<comment type="caution">
    <text evidence="7">The sequence shown here is derived from an EMBL/GenBank/DDBJ whole genome shotgun (WGS) entry which is preliminary data.</text>
</comment>
<dbReference type="GO" id="GO:0015833">
    <property type="term" value="P:peptide transport"/>
    <property type="evidence" value="ECO:0007669"/>
    <property type="project" value="TreeGrafter"/>
</dbReference>
<dbReference type="InterPro" id="IPR018247">
    <property type="entry name" value="EF_Hand_1_Ca_BS"/>
</dbReference>
<dbReference type="InterPro" id="IPR039424">
    <property type="entry name" value="SBP_5"/>
</dbReference>
<dbReference type="PROSITE" id="PS00018">
    <property type="entry name" value="EF_HAND_1"/>
    <property type="match status" value="1"/>
</dbReference>
<dbReference type="EMBL" id="MOEN01000012">
    <property type="protein sequence ID" value="OMH40636.1"/>
    <property type="molecule type" value="Genomic_DNA"/>
</dbReference>
<dbReference type="InterPro" id="IPR000914">
    <property type="entry name" value="SBP_5_dom"/>
</dbReference>
<organism evidence="7 8">
    <name type="scientific">Desulfurobacterium indicum</name>
    <dbReference type="NCBI Taxonomy" id="1914305"/>
    <lineage>
        <taxon>Bacteria</taxon>
        <taxon>Pseudomonadati</taxon>
        <taxon>Aquificota</taxon>
        <taxon>Aquificia</taxon>
        <taxon>Desulfurobacteriales</taxon>
        <taxon>Desulfurobacteriaceae</taxon>
        <taxon>Desulfurobacterium</taxon>
    </lineage>
</organism>
<name>A0A1R1MLJ0_9BACT</name>
<dbReference type="RefSeq" id="WP_076712893.1">
    <property type="nucleotide sequence ID" value="NZ_MOEN01000012.1"/>
</dbReference>
<feature type="chain" id="PRO_5013023339" description="Solute-binding protein family 5 domain-containing protein" evidence="5">
    <location>
        <begin position="20"/>
        <end position="506"/>
    </location>
</feature>
<feature type="signal peptide" evidence="5">
    <location>
        <begin position="1"/>
        <end position="19"/>
    </location>
</feature>
<dbReference type="Gene3D" id="3.40.190.10">
    <property type="entry name" value="Periplasmic binding protein-like II"/>
    <property type="match status" value="1"/>
</dbReference>
<dbReference type="Pfam" id="PF00496">
    <property type="entry name" value="SBP_bac_5"/>
    <property type="match status" value="1"/>
</dbReference>
<dbReference type="SUPFAM" id="SSF53850">
    <property type="entry name" value="Periplasmic binding protein-like II"/>
    <property type="match status" value="1"/>
</dbReference>
<keyword evidence="4 5" id="KW-0732">Signal</keyword>
<dbReference type="InterPro" id="IPR030678">
    <property type="entry name" value="Peptide/Ni-bd"/>
</dbReference>
<dbReference type="InterPro" id="IPR023765">
    <property type="entry name" value="SBP_5_CS"/>
</dbReference>
<dbReference type="GO" id="GO:0030288">
    <property type="term" value="C:outer membrane-bounded periplasmic space"/>
    <property type="evidence" value="ECO:0007669"/>
    <property type="project" value="UniProtKB-ARBA"/>
</dbReference>
<comment type="similarity">
    <text evidence="2">Belongs to the bacterial solute-binding protein 5 family.</text>
</comment>
<dbReference type="GO" id="GO:0043190">
    <property type="term" value="C:ATP-binding cassette (ABC) transporter complex"/>
    <property type="evidence" value="ECO:0007669"/>
    <property type="project" value="InterPro"/>
</dbReference>
<dbReference type="OrthoDB" id="9796817at2"/>
<proteinExistence type="inferred from homology"/>
<dbReference type="Proteomes" id="UP000187408">
    <property type="component" value="Unassembled WGS sequence"/>
</dbReference>
<dbReference type="PANTHER" id="PTHR30290:SF10">
    <property type="entry name" value="PERIPLASMIC OLIGOPEPTIDE-BINDING PROTEIN-RELATED"/>
    <property type="match status" value="1"/>
</dbReference>
<dbReference type="PANTHER" id="PTHR30290">
    <property type="entry name" value="PERIPLASMIC BINDING COMPONENT OF ABC TRANSPORTER"/>
    <property type="match status" value="1"/>
</dbReference>
<dbReference type="STRING" id="1914305.BLW93_04385"/>
<dbReference type="PROSITE" id="PS01040">
    <property type="entry name" value="SBP_BACTERIAL_5"/>
    <property type="match status" value="1"/>
</dbReference>
<sequence>MRKLLTLALPLIIASTAFASSSDTVVIGTLDKWKVLDPAKAYDVMSCNLMQNTFIGLYGYKPGSTVPEPVLAKSVDISKDGKTYIFHLKKGLKFQNGEEITAYTLKRSWDRVFKLKGDPAFLLTDVVKSYKAKDKYTFEVHLKYPFSPFLAVTAFTVAYPVPSIYPQNSFFKGIKYPASGPLTIRKIKRDRYVYLTRNPKYFDFKDVKAKKILIRQYQNAQTIRLALERGDIDMTGSLNTLDVKDFITNPSLKSRFNVYVAPSFVISYIVFNAKKAPFNNSKVRKAIAYLIDRNEIKKFAYNNILHENLYSLIPINMWGHKDVFNKKPNVEKALKLLAEAGYNKNHPLVINYWYPQGHYGADVDKEAQIIKSQLEKTGVIKVNLKTTEWPTYLDYMTKGILGMFRLGWAPDYVDPDDYIYPFMHSKTDASLGSFYSNPEVDALIQKARSVSDKAEREKLYYEIQDYLWKDVPYIPLFQSEAAIVANKSVRGVTNDPIYPRYYLLHK</sequence>
<comment type="subcellular location">
    <subcellularLocation>
        <location evidence="1">Cell envelope</location>
    </subcellularLocation>
</comment>
<dbReference type="Gene3D" id="3.90.76.10">
    <property type="entry name" value="Dipeptide-binding Protein, Domain 1"/>
    <property type="match status" value="1"/>
</dbReference>
<evidence type="ECO:0000256" key="5">
    <source>
        <dbReference type="SAM" id="SignalP"/>
    </source>
</evidence>
<evidence type="ECO:0000256" key="3">
    <source>
        <dbReference type="ARBA" id="ARBA00022448"/>
    </source>
</evidence>
<dbReference type="Gene3D" id="3.10.105.10">
    <property type="entry name" value="Dipeptide-binding Protein, Domain 3"/>
    <property type="match status" value="1"/>
</dbReference>